<name>A6MAE4_9CAUD</name>
<dbReference type="KEGG" id="vg:5601936"/>
<organism evidence="1 2">
    <name type="scientific">Lactococcus phage KSY1</name>
    <dbReference type="NCBI Taxonomy" id="2913972"/>
    <lineage>
        <taxon>Viruses</taxon>
        <taxon>Duplodnaviria</taxon>
        <taxon>Heunggongvirae</taxon>
        <taxon>Uroviricota</taxon>
        <taxon>Caudoviricetes</taxon>
        <taxon>Chopinvirus</taxon>
        <taxon>Chopinvirus KSY1</taxon>
    </lineage>
</organism>
<dbReference type="GeneID" id="5601936"/>
<gene>
    <name evidence="1" type="ORF">KSY1p079</name>
</gene>
<protein>
    <submittedName>
        <fullName evidence="1">Gp079</fullName>
    </submittedName>
</protein>
<dbReference type="RefSeq" id="YP_001469078.1">
    <property type="nucleotide sequence ID" value="NC_009817.1"/>
</dbReference>
<keyword evidence="2" id="KW-1185">Reference proteome</keyword>
<reference evidence="1 2" key="1">
    <citation type="journal article" date="2007" name="Virology">
        <title>KSY1, a lactococcal phage with a T7-like transcription.</title>
        <authorList>
            <person name="Chopin A."/>
            <person name="Deveau H."/>
            <person name="Ehrlich S.D."/>
            <person name="Moineau S."/>
            <person name="Chopin M.C."/>
        </authorList>
    </citation>
    <scope>NUCLEOTIDE SEQUENCE</scope>
</reference>
<sequence>MILEVNYFKATSGKWKHTKSFTIPQQYINDMYIVKDNVEAMAKLNYAFRVWVEVTIADDEFIAVPDVNDSPIIEELFGFPMMVMPG</sequence>
<evidence type="ECO:0000313" key="2">
    <source>
        <dbReference type="Proteomes" id="UP000000714"/>
    </source>
</evidence>
<proteinExistence type="predicted"/>
<accession>A6MAE4</accession>
<dbReference type="Proteomes" id="UP000000714">
    <property type="component" value="Segment"/>
</dbReference>
<dbReference type="EMBL" id="DQ535032">
    <property type="protein sequence ID" value="ABG21622.1"/>
    <property type="molecule type" value="Genomic_DNA"/>
</dbReference>
<evidence type="ECO:0000313" key="1">
    <source>
        <dbReference type="EMBL" id="ABG21622.1"/>
    </source>
</evidence>